<dbReference type="Pfam" id="PF02498">
    <property type="entry name" value="Bro-N"/>
    <property type="match status" value="1"/>
</dbReference>
<dbReference type="InterPro" id="IPR003497">
    <property type="entry name" value="BRO_N_domain"/>
</dbReference>
<dbReference type="KEGG" id="vg:18263627"/>
<dbReference type="EMBL" id="AP013055">
    <property type="protein sequence ID" value="BAO49558.1"/>
    <property type="molecule type" value="Genomic_DNA"/>
</dbReference>
<reference evidence="2 3" key="1">
    <citation type="journal article" date="2014" name="Virology">
        <title>The complete genome sequence of the Alphaentomopoxvirus Anomala cuprea entomopoxvirus, including its terminal hairpin loop sequences, suggests a potentially unique mode of apoptosis inhibition and mode of DNA replication.</title>
        <authorList>
            <person name="Mitsuhashi W."/>
            <person name="Miyamoto K."/>
            <person name="Wada S."/>
        </authorList>
    </citation>
    <scope>NUCLEOTIDE SEQUENCE [LARGE SCALE GENOMIC DNA]</scope>
    <source>
        <strain evidence="2">CV6M</strain>
    </source>
</reference>
<feature type="domain" description="Bro-N" evidence="1">
    <location>
        <begin position="51"/>
        <end position="97"/>
    </location>
</feature>
<evidence type="ECO:0000313" key="2">
    <source>
        <dbReference type="EMBL" id="BAO49558.1"/>
    </source>
</evidence>
<dbReference type="GeneID" id="18263627"/>
<dbReference type="RefSeq" id="YP_009001671.1">
    <property type="nucleotide sequence ID" value="NC_023426.1"/>
</dbReference>
<dbReference type="OrthoDB" id="4420at10239"/>
<proteinExistence type="predicted"/>
<dbReference type="Proteomes" id="UP000174145">
    <property type="component" value="Segment"/>
</dbReference>
<protein>
    <submittedName>
        <fullName evidence="2">Putative antirepressor</fullName>
    </submittedName>
</protein>
<keyword evidence="3" id="KW-1185">Reference proteome</keyword>
<accession>W6JIX7</accession>
<evidence type="ECO:0000313" key="3">
    <source>
        <dbReference type="Proteomes" id="UP000174145"/>
    </source>
</evidence>
<name>W6JIX7_9POXV</name>
<organism evidence="2 3">
    <name type="scientific">Alphaentomopoxvirus acuprea</name>
    <dbReference type="NCBI Taxonomy" id="62099"/>
    <lineage>
        <taxon>Viruses</taxon>
        <taxon>Varidnaviria</taxon>
        <taxon>Bamfordvirae</taxon>
        <taxon>Nucleocytoviricota</taxon>
        <taxon>Pokkesviricetes</taxon>
        <taxon>Chitovirales</taxon>
        <taxon>Poxviridae</taxon>
        <taxon>Entomopoxvirinae</taxon>
        <taxon>Alphaentomopoxvirus</taxon>
    </lineage>
</organism>
<evidence type="ECO:0000259" key="1">
    <source>
        <dbReference type="Pfam" id="PF02498"/>
    </source>
</evidence>
<sequence>MLNEKLIMENKLELLNINNNNIQLDYQSFTSLSQGFIDNFNKIFKYNDKSIRILGNTNEPWFCGKDILEILNYSSDRKRCSETLNKLLSEEKSNIYNLLNENEINLITLIKDYNT</sequence>